<dbReference type="InterPro" id="IPR013106">
    <property type="entry name" value="Ig_V-set"/>
</dbReference>
<dbReference type="EMBL" id="FR934583">
    <property type="protein sequence ID" value="CDQ98039.1"/>
    <property type="molecule type" value="Genomic_DNA"/>
</dbReference>
<dbReference type="AlphaFoldDB" id="A0A060Z8J4"/>
<evidence type="ECO:0000256" key="2">
    <source>
        <dbReference type="ARBA" id="ARBA00023130"/>
    </source>
</evidence>
<gene>
    <name evidence="6" type="ORF">GSONMT00009250001</name>
</gene>
<protein>
    <recommendedName>
        <fullName evidence="5">Ig-like domain-containing protein</fullName>
    </recommendedName>
</protein>
<dbReference type="SMART" id="SM00406">
    <property type="entry name" value="IGv"/>
    <property type="match status" value="1"/>
</dbReference>
<dbReference type="Pfam" id="PF07686">
    <property type="entry name" value="V-set"/>
    <property type="match status" value="1"/>
</dbReference>
<evidence type="ECO:0000313" key="7">
    <source>
        <dbReference type="Proteomes" id="UP000193380"/>
    </source>
</evidence>
<dbReference type="GO" id="GO:0019814">
    <property type="term" value="C:immunoglobulin complex"/>
    <property type="evidence" value="ECO:0007669"/>
    <property type="project" value="UniProtKB-KW"/>
</dbReference>
<dbReference type="InterPro" id="IPR050199">
    <property type="entry name" value="IgHV"/>
</dbReference>
<dbReference type="InterPro" id="IPR013783">
    <property type="entry name" value="Ig-like_fold"/>
</dbReference>
<dbReference type="GO" id="GO:0002250">
    <property type="term" value="P:adaptive immune response"/>
    <property type="evidence" value="ECO:0007669"/>
    <property type="project" value="UniProtKB-KW"/>
</dbReference>
<feature type="signal peptide" evidence="4">
    <location>
        <begin position="1"/>
        <end position="19"/>
    </location>
</feature>
<dbReference type="InterPro" id="IPR003599">
    <property type="entry name" value="Ig_sub"/>
</dbReference>
<keyword evidence="4" id="KW-0732">Signal</keyword>
<feature type="chain" id="PRO_5001593008" description="Ig-like domain-containing protein" evidence="4">
    <location>
        <begin position="20"/>
        <end position="131"/>
    </location>
</feature>
<dbReference type="PaxDb" id="8022-A0A060Z8J4"/>
<evidence type="ECO:0000259" key="5">
    <source>
        <dbReference type="PROSITE" id="PS50835"/>
    </source>
</evidence>
<feature type="domain" description="Ig-like" evidence="5">
    <location>
        <begin position="15"/>
        <end position="114"/>
    </location>
</feature>
<dbReference type="PANTHER" id="PTHR23266">
    <property type="entry name" value="IMMUNOGLOBULIN HEAVY CHAIN"/>
    <property type="match status" value="1"/>
</dbReference>
<sequence length="131" mass="14530">MTAKLYLLLLSLCLPCLNGQSLESIPSSPVLKKPGETLSLSCKISGYTVDSHSTHWIQQPAGKSLEWMGYSGLGLGYHAKTFEGRMETTKDNSNSMLTLKLSGLRAEDSAAYYCARETHEWRICTKTPQRI</sequence>
<keyword evidence="3" id="KW-1280">Immunoglobulin</keyword>
<evidence type="ECO:0000256" key="3">
    <source>
        <dbReference type="ARBA" id="ARBA00043265"/>
    </source>
</evidence>
<proteinExistence type="predicted"/>
<reference evidence="6" key="1">
    <citation type="journal article" date="2014" name="Nat. Commun.">
        <title>The rainbow trout genome provides novel insights into evolution after whole-genome duplication in vertebrates.</title>
        <authorList>
            <person name="Berthelot C."/>
            <person name="Brunet F."/>
            <person name="Chalopin D."/>
            <person name="Juanchich A."/>
            <person name="Bernard M."/>
            <person name="Noel B."/>
            <person name="Bento P."/>
            <person name="Da Silva C."/>
            <person name="Labadie K."/>
            <person name="Alberti A."/>
            <person name="Aury J.M."/>
            <person name="Louis A."/>
            <person name="Dehais P."/>
            <person name="Bardou P."/>
            <person name="Montfort J."/>
            <person name="Klopp C."/>
            <person name="Cabau C."/>
            <person name="Gaspin C."/>
            <person name="Thorgaard G.H."/>
            <person name="Boussaha M."/>
            <person name="Quillet E."/>
            <person name="Guyomard R."/>
            <person name="Galiana D."/>
            <person name="Bobe J."/>
            <person name="Volff J.N."/>
            <person name="Genet C."/>
            <person name="Wincker P."/>
            <person name="Jaillon O."/>
            <person name="Roest Crollius H."/>
            <person name="Guiguen Y."/>
        </authorList>
    </citation>
    <scope>NUCLEOTIDE SEQUENCE [LARGE SCALE GENOMIC DNA]</scope>
</reference>
<dbReference type="Proteomes" id="UP000193380">
    <property type="component" value="Unassembled WGS sequence"/>
</dbReference>
<evidence type="ECO:0000256" key="1">
    <source>
        <dbReference type="ARBA" id="ARBA00022859"/>
    </source>
</evidence>
<organism evidence="6 7">
    <name type="scientific">Oncorhynchus mykiss</name>
    <name type="common">Rainbow trout</name>
    <name type="synonym">Salmo gairdneri</name>
    <dbReference type="NCBI Taxonomy" id="8022"/>
    <lineage>
        <taxon>Eukaryota</taxon>
        <taxon>Metazoa</taxon>
        <taxon>Chordata</taxon>
        <taxon>Craniata</taxon>
        <taxon>Vertebrata</taxon>
        <taxon>Euteleostomi</taxon>
        <taxon>Actinopterygii</taxon>
        <taxon>Neopterygii</taxon>
        <taxon>Teleostei</taxon>
        <taxon>Protacanthopterygii</taxon>
        <taxon>Salmoniformes</taxon>
        <taxon>Salmonidae</taxon>
        <taxon>Salmoninae</taxon>
        <taxon>Oncorhynchus</taxon>
    </lineage>
</organism>
<dbReference type="SMART" id="SM00409">
    <property type="entry name" value="IG"/>
    <property type="match status" value="1"/>
</dbReference>
<keyword evidence="2" id="KW-1064">Adaptive immunity</keyword>
<dbReference type="InterPro" id="IPR007110">
    <property type="entry name" value="Ig-like_dom"/>
</dbReference>
<dbReference type="PROSITE" id="PS50835">
    <property type="entry name" value="IG_LIKE"/>
    <property type="match status" value="1"/>
</dbReference>
<dbReference type="STRING" id="8022.A0A060Z8J4"/>
<keyword evidence="1" id="KW-0391">Immunity</keyword>
<reference evidence="6" key="2">
    <citation type="submission" date="2014-03" db="EMBL/GenBank/DDBJ databases">
        <authorList>
            <person name="Genoscope - CEA"/>
        </authorList>
    </citation>
    <scope>NUCLEOTIDE SEQUENCE</scope>
</reference>
<accession>A0A060Z8J4</accession>
<dbReference type="Gene3D" id="2.60.40.10">
    <property type="entry name" value="Immunoglobulins"/>
    <property type="match status" value="1"/>
</dbReference>
<dbReference type="InterPro" id="IPR036179">
    <property type="entry name" value="Ig-like_dom_sf"/>
</dbReference>
<dbReference type="GO" id="GO:0005576">
    <property type="term" value="C:extracellular region"/>
    <property type="evidence" value="ECO:0007669"/>
    <property type="project" value="UniProtKB-ARBA"/>
</dbReference>
<dbReference type="SUPFAM" id="SSF48726">
    <property type="entry name" value="Immunoglobulin"/>
    <property type="match status" value="1"/>
</dbReference>
<evidence type="ECO:0000256" key="4">
    <source>
        <dbReference type="SAM" id="SignalP"/>
    </source>
</evidence>
<name>A0A060Z8J4_ONCMY</name>
<evidence type="ECO:0000313" key="6">
    <source>
        <dbReference type="EMBL" id="CDQ98039.1"/>
    </source>
</evidence>